<feature type="transmembrane region" description="Helical" evidence="8">
    <location>
        <begin position="534"/>
        <end position="558"/>
    </location>
</feature>
<dbReference type="PANTHER" id="PTHR47540:SF2">
    <property type="entry name" value="ZN(II)2CYS6 TRANSCRIPTION FACTOR (EUROFUNG)"/>
    <property type="match status" value="1"/>
</dbReference>
<dbReference type="Gene3D" id="4.10.240.10">
    <property type="entry name" value="Zn(2)-C6 fungal-type DNA-binding domain"/>
    <property type="match status" value="1"/>
</dbReference>
<dbReference type="GO" id="GO:0008270">
    <property type="term" value="F:zinc ion binding"/>
    <property type="evidence" value="ECO:0007669"/>
    <property type="project" value="InterPro"/>
</dbReference>
<evidence type="ECO:0000256" key="8">
    <source>
        <dbReference type="SAM" id="Phobius"/>
    </source>
</evidence>
<proteinExistence type="predicted"/>
<evidence type="ECO:0000256" key="3">
    <source>
        <dbReference type="ARBA" id="ARBA00023015"/>
    </source>
</evidence>
<dbReference type="CDD" id="cd00067">
    <property type="entry name" value="GAL4"/>
    <property type="match status" value="1"/>
</dbReference>
<keyword evidence="4" id="KW-0238">DNA-binding</keyword>
<dbReference type="SUPFAM" id="SSF57701">
    <property type="entry name" value="Zn2/Cys6 DNA-binding domain"/>
    <property type="match status" value="1"/>
</dbReference>
<keyword evidence="8" id="KW-0472">Membrane</keyword>
<keyword evidence="6" id="KW-0539">Nucleus</keyword>
<evidence type="ECO:0000313" key="10">
    <source>
        <dbReference type="EMBL" id="EGV65398.1"/>
    </source>
</evidence>
<dbReference type="InterPro" id="IPR001138">
    <property type="entry name" value="Zn2Cys6_DnaBD"/>
</dbReference>
<dbReference type="EMBL" id="GL996514">
    <property type="protein sequence ID" value="EGV65398.1"/>
    <property type="molecule type" value="Genomic_DNA"/>
</dbReference>
<accession>G3B0G4</accession>
<dbReference type="Pfam" id="PF00172">
    <property type="entry name" value="Zn_clus"/>
    <property type="match status" value="1"/>
</dbReference>
<dbReference type="GO" id="GO:0006351">
    <property type="term" value="P:DNA-templated transcription"/>
    <property type="evidence" value="ECO:0007669"/>
    <property type="project" value="InterPro"/>
</dbReference>
<dbReference type="eggNOG" id="ENOG502RBGV">
    <property type="taxonomic scope" value="Eukaryota"/>
</dbReference>
<reference evidence="10 11" key="1">
    <citation type="journal article" date="2011" name="Proc. Natl. Acad. Sci. U.S.A.">
        <title>Comparative genomics of xylose-fermenting fungi for enhanced biofuel production.</title>
        <authorList>
            <person name="Wohlbach D.J."/>
            <person name="Kuo A."/>
            <person name="Sato T.K."/>
            <person name="Potts K.M."/>
            <person name="Salamov A.A."/>
            <person name="LaButti K.M."/>
            <person name="Sun H."/>
            <person name="Clum A."/>
            <person name="Pangilinan J.L."/>
            <person name="Lindquist E.A."/>
            <person name="Lucas S."/>
            <person name="Lapidus A."/>
            <person name="Jin M."/>
            <person name="Gunawan C."/>
            <person name="Balan V."/>
            <person name="Dale B.E."/>
            <person name="Jeffries T.W."/>
            <person name="Zinkel R."/>
            <person name="Barry K.W."/>
            <person name="Grigoriev I.V."/>
            <person name="Gasch A.P."/>
        </authorList>
    </citation>
    <scope>NUCLEOTIDE SEQUENCE [LARGE SCALE GENOMIC DNA]</scope>
    <source>
        <strain evidence="11">ATCC 10573 / BCRC 21748 / CBS 615 / JCM 9827 / NBRC 10315 / NRRL Y-1498 / VKM Y-70</strain>
    </source>
</reference>
<dbReference type="PANTHER" id="PTHR47540">
    <property type="entry name" value="THIAMINE REPRESSIBLE GENES REGULATORY PROTEIN THI5"/>
    <property type="match status" value="1"/>
</dbReference>
<dbReference type="InterPro" id="IPR007219">
    <property type="entry name" value="XnlR_reg_dom"/>
</dbReference>
<evidence type="ECO:0000313" key="11">
    <source>
        <dbReference type="Proteomes" id="UP000000707"/>
    </source>
</evidence>
<dbReference type="AlphaFoldDB" id="G3B0G4"/>
<evidence type="ECO:0000256" key="5">
    <source>
        <dbReference type="ARBA" id="ARBA00023163"/>
    </source>
</evidence>
<comment type="subcellular location">
    <subcellularLocation>
        <location evidence="1">Nucleus</location>
    </subcellularLocation>
</comment>
<feature type="compositionally biased region" description="Low complexity" evidence="7">
    <location>
        <begin position="741"/>
        <end position="750"/>
    </location>
</feature>
<keyword evidence="2" id="KW-0479">Metal-binding</keyword>
<gene>
    <name evidence="10" type="ORF">CANTEDRAFT_97297</name>
</gene>
<evidence type="ECO:0000256" key="1">
    <source>
        <dbReference type="ARBA" id="ARBA00004123"/>
    </source>
</evidence>
<dbReference type="PROSITE" id="PS00463">
    <property type="entry name" value="ZN2_CY6_FUNGAL_1"/>
    <property type="match status" value="1"/>
</dbReference>
<dbReference type="Pfam" id="PF04082">
    <property type="entry name" value="Fungal_trans"/>
    <property type="match status" value="1"/>
</dbReference>
<evidence type="ECO:0000256" key="7">
    <source>
        <dbReference type="SAM" id="MobiDB-lite"/>
    </source>
</evidence>
<dbReference type="STRING" id="590646.G3B0G4"/>
<evidence type="ECO:0000256" key="4">
    <source>
        <dbReference type="ARBA" id="ARBA00023125"/>
    </source>
</evidence>
<dbReference type="SMART" id="SM00906">
    <property type="entry name" value="Fungal_trans"/>
    <property type="match status" value="1"/>
</dbReference>
<dbReference type="OrthoDB" id="4064873at2759"/>
<dbReference type="GO" id="GO:0045944">
    <property type="term" value="P:positive regulation of transcription by RNA polymerase II"/>
    <property type="evidence" value="ECO:0007669"/>
    <property type="project" value="TreeGrafter"/>
</dbReference>
<dbReference type="HOGENOM" id="CLU_012010_0_0_1"/>
<evidence type="ECO:0000256" key="6">
    <source>
        <dbReference type="ARBA" id="ARBA00023242"/>
    </source>
</evidence>
<organism evidence="11">
    <name type="scientific">Candida tenuis (strain ATCC 10573 / BCRC 21748 / CBS 615 / JCM 9827 / NBRC 10315 / NRRL Y-1498 / VKM Y-70)</name>
    <name type="common">Yeast</name>
    <name type="synonym">Yamadazyma tenuis</name>
    <dbReference type="NCBI Taxonomy" id="590646"/>
    <lineage>
        <taxon>Eukaryota</taxon>
        <taxon>Fungi</taxon>
        <taxon>Dikarya</taxon>
        <taxon>Ascomycota</taxon>
        <taxon>Saccharomycotina</taxon>
        <taxon>Pichiomycetes</taxon>
        <taxon>Debaryomycetaceae</taxon>
        <taxon>Yamadazyma</taxon>
    </lineage>
</organism>
<keyword evidence="3" id="KW-0805">Transcription regulation</keyword>
<feature type="region of interest" description="Disordered" evidence="7">
    <location>
        <begin position="731"/>
        <end position="750"/>
    </location>
</feature>
<keyword evidence="11" id="KW-1185">Reference proteome</keyword>
<dbReference type="CDD" id="cd12148">
    <property type="entry name" value="fungal_TF_MHR"/>
    <property type="match status" value="1"/>
</dbReference>
<evidence type="ECO:0000256" key="2">
    <source>
        <dbReference type="ARBA" id="ARBA00022723"/>
    </source>
</evidence>
<dbReference type="PROSITE" id="PS50048">
    <property type="entry name" value="ZN2_CY6_FUNGAL_2"/>
    <property type="match status" value="1"/>
</dbReference>
<dbReference type="GO" id="GO:0005634">
    <property type="term" value="C:nucleus"/>
    <property type="evidence" value="ECO:0007669"/>
    <property type="project" value="UniProtKB-SubCell"/>
</dbReference>
<keyword evidence="8" id="KW-1133">Transmembrane helix</keyword>
<name>G3B0G4_CANTC</name>
<dbReference type="GO" id="GO:0043565">
    <property type="term" value="F:sequence-specific DNA binding"/>
    <property type="evidence" value="ECO:0007669"/>
    <property type="project" value="TreeGrafter"/>
</dbReference>
<protein>
    <submittedName>
        <fullName evidence="10">Binds Sin3p in two-hybrid assay</fullName>
    </submittedName>
</protein>
<keyword evidence="8" id="KW-0812">Transmembrane</keyword>
<dbReference type="SMART" id="SM00066">
    <property type="entry name" value="GAL4"/>
    <property type="match status" value="1"/>
</dbReference>
<dbReference type="InterPro" id="IPR036864">
    <property type="entry name" value="Zn2-C6_fun-type_DNA-bd_sf"/>
</dbReference>
<dbReference type="GO" id="GO:0000981">
    <property type="term" value="F:DNA-binding transcription factor activity, RNA polymerase II-specific"/>
    <property type="evidence" value="ECO:0007669"/>
    <property type="project" value="InterPro"/>
</dbReference>
<keyword evidence="5" id="KW-0804">Transcription</keyword>
<feature type="domain" description="Zn(2)-C6 fungal-type" evidence="9">
    <location>
        <begin position="21"/>
        <end position="50"/>
    </location>
</feature>
<evidence type="ECO:0000259" key="9">
    <source>
        <dbReference type="PROSITE" id="PS50048"/>
    </source>
</evidence>
<sequence>MPPPMTSPIYRQRARLRVSKACDRCRSQKIKCSGTFPCTTCLKHKRECIYNQPGMGLSKNGEGSMPNGPPTILNAQMEKELPYLTKTDDKTYIRHLENRLQYLESRLSYDGSQIYSSMRDGETEKEETNLFLNPSSKWRYSHRNQVLLVDSLCKTIFETLSPENKAKVQLPRPQYFGWNLSGTHYLGNDELPEPPFVKLPNTMEFYTDYFFREINQLYALVHEPVFIQQLATYLEMADNSERTSQARLFEAMWYLMVALSIRFTEFEKKRDLSLEALEMEEKMFRYAYRVVSILSFQWESFELIQCWLLITLYLRITHRQTSCFYSLGYAVTMAKAMGISRDSSRHRLLGTPYEEIKAHRVFWVLFTFERLIGLQNGRYGLIGQDEVEIPFPSYDFTAEKTRDNWITLPSLALIHIAKLATFVHTSRSEKLDLVKYQQINKELVGLNAWLNTNGFSINELFNAPDEKISSLVKSQVMLHYYDLVLCIHGKILFNFVGSRIATPGLKIEMVLDSCKNILSVLAKVHKANLLFVPWHLTLMLLFNVGVILLVLINAGLYLPTARSLYFQTTQLLLVLKRANVKSSDNKVLIKRRFKMSEECLWALKTTSKMVTLRFEQDLQNFAAIGTDPGSSEVNQATFDQYGFVKETEDEFKEVSRTGKRRKTEEVVQPVENVPHHAYADFFPMTGTNSDKSEFNEEPLPGDPSYVKADTASAGIYNNLLWFDRWFDSNLDNESNMPPPSASTATSSSDI</sequence>
<dbReference type="InterPro" id="IPR051711">
    <property type="entry name" value="Stress_Response_Reg"/>
</dbReference>
<dbReference type="Proteomes" id="UP000000707">
    <property type="component" value="Unassembled WGS sequence"/>
</dbReference>